<dbReference type="OrthoDB" id="2735536at2759"/>
<evidence type="ECO:0000313" key="5">
    <source>
        <dbReference type="Proteomes" id="UP000184499"/>
    </source>
</evidence>
<dbReference type="STRING" id="767769.A0A1L9V2H6"/>
<dbReference type="OMA" id="VREDSWN"/>
<dbReference type="RefSeq" id="XP_067485384.1">
    <property type="nucleotide sequence ID" value="XM_067629128.1"/>
</dbReference>
<sequence length="339" mass="37661">MSDTIYSLPKGSRILVTGGNGFVGSNVIQLLLELGYKVRGTVRAPKPWLDEMFKAKFGDDSYESVILANFDDIDALVGVMEDISGVAHVATDVSFDANTERVISWAVKAIQNVLEAASRVPSVQRVVLTSSGVTAITPKRYEEVITIYDDTWNDEAVKSALDPNTPEHLKGFMGYCASKTESERAAWKWVEQKNPRFQFNTVLPSFTLGRVLHEQINGSTMGWVRGLLSGDRRIFKTYVPHYIVDVVDIARLHAVALLYPNVVSQRLFGYASPLNLTQIITILRKLRPDNDQIPDAPEIDWDDESIIVPAKHAENLLREFCGQGWTSAEDSIAEGIEGC</sequence>
<dbReference type="InterPro" id="IPR001509">
    <property type="entry name" value="Epimerase_deHydtase"/>
</dbReference>
<evidence type="ECO:0000256" key="2">
    <source>
        <dbReference type="ARBA" id="ARBA00023445"/>
    </source>
</evidence>
<dbReference type="SUPFAM" id="SSF51735">
    <property type="entry name" value="NAD(P)-binding Rossmann-fold domains"/>
    <property type="match status" value="1"/>
</dbReference>
<comment type="similarity">
    <text evidence="2">Belongs to the NAD(P)-dependent epimerase/dehydratase family. Dihydroflavonol-4-reductase subfamily.</text>
</comment>
<dbReference type="VEuPathDB" id="FungiDB:ASPBRDRAFT_71364"/>
<gene>
    <name evidence="4" type="ORF">ASPBRDRAFT_71364</name>
</gene>
<dbReference type="GeneID" id="93581615"/>
<name>A0A1L9V2H6_ASPBC</name>
<dbReference type="InterPro" id="IPR036291">
    <property type="entry name" value="NAD(P)-bd_dom_sf"/>
</dbReference>
<keyword evidence="5" id="KW-1185">Reference proteome</keyword>
<evidence type="ECO:0000256" key="1">
    <source>
        <dbReference type="ARBA" id="ARBA00023002"/>
    </source>
</evidence>
<organism evidence="4 5">
    <name type="scientific">Aspergillus brasiliensis (strain CBS 101740 / IMI 381727 / IBT 21946)</name>
    <dbReference type="NCBI Taxonomy" id="767769"/>
    <lineage>
        <taxon>Eukaryota</taxon>
        <taxon>Fungi</taxon>
        <taxon>Dikarya</taxon>
        <taxon>Ascomycota</taxon>
        <taxon>Pezizomycotina</taxon>
        <taxon>Eurotiomycetes</taxon>
        <taxon>Eurotiomycetidae</taxon>
        <taxon>Eurotiales</taxon>
        <taxon>Aspergillaceae</taxon>
        <taxon>Aspergillus</taxon>
        <taxon>Aspergillus subgen. Circumdati</taxon>
    </lineage>
</organism>
<evidence type="ECO:0000313" key="4">
    <source>
        <dbReference type="EMBL" id="OJJ78137.1"/>
    </source>
</evidence>
<dbReference type="Pfam" id="PF01370">
    <property type="entry name" value="Epimerase"/>
    <property type="match status" value="1"/>
</dbReference>
<reference evidence="5" key="1">
    <citation type="journal article" date="2017" name="Genome Biol.">
        <title>Comparative genomics reveals high biological diversity and specific adaptations in the industrially and medically important fungal genus Aspergillus.</title>
        <authorList>
            <person name="de Vries R.P."/>
            <person name="Riley R."/>
            <person name="Wiebenga A."/>
            <person name="Aguilar-Osorio G."/>
            <person name="Amillis S."/>
            <person name="Uchima C.A."/>
            <person name="Anderluh G."/>
            <person name="Asadollahi M."/>
            <person name="Askin M."/>
            <person name="Barry K."/>
            <person name="Battaglia E."/>
            <person name="Bayram O."/>
            <person name="Benocci T."/>
            <person name="Braus-Stromeyer S.A."/>
            <person name="Caldana C."/>
            <person name="Canovas D."/>
            <person name="Cerqueira G.C."/>
            <person name="Chen F."/>
            <person name="Chen W."/>
            <person name="Choi C."/>
            <person name="Clum A."/>
            <person name="Dos Santos R.A."/>
            <person name="Damasio A.R."/>
            <person name="Diallinas G."/>
            <person name="Emri T."/>
            <person name="Fekete E."/>
            <person name="Flipphi M."/>
            <person name="Freyberg S."/>
            <person name="Gallo A."/>
            <person name="Gournas C."/>
            <person name="Habgood R."/>
            <person name="Hainaut M."/>
            <person name="Harispe M.L."/>
            <person name="Henrissat B."/>
            <person name="Hilden K.S."/>
            <person name="Hope R."/>
            <person name="Hossain A."/>
            <person name="Karabika E."/>
            <person name="Karaffa L."/>
            <person name="Karanyi Z."/>
            <person name="Krasevec N."/>
            <person name="Kuo A."/>
            <person name="Kusch H."/>
            <person name="LaButti K."/>
            <person name="Lagendijk E.L."/>
            <person name="Lapidus A."/>
            <person name="Levasseur A."/>
            <person name="Lindquist E."/>
            <person name="Lipzen A."/>
            <person name="Logrieco A.F."/>
            <person name="MacCabe A."/>
            <person name="Maekelae M.R."/>
            <person name="Malavazi I."/>
            <person name="Melin P."/>
            <person name="Meyer V."/>
            <person name="Mielnichuk N."/>
            <person name="Miskei M."/>
            <person name="Molnar A.P."/>
            <person name="Mule G."/>
            <person name="Ngan C.Y."/>
            <person name="Orejas M."/>
            <person name="Orosz E."/>
            <person name="Ouedraogo J.P."/>
            <person name="Overkamp K.M."/>
            <person name="Park H.-S."/>
            <person name="Perrone G."/>
            <person name="Piumi F."/>
            <person name="Punt P.J."/>
            <person name="Ram A.F."/>
            <person name="Ramon A."/>
            <person name="Rauscher S."/>
            <person name="Record E."/>
            <person name="Riano-Pachon D.M."/>
            <person name="Robert V."/>
            <person name="Roehrig J."/>
            <person name="Ruller R."/>
            <person name="Salamov A."/>
            <person name="Salih N.S."/>
            <person name="Samson R.A."/>
            <person name="Sandor E."/>
            <person name="Sanguinetti M."/>
            <person name="Schuetze T."/>
            <person name="Sepcic K."/>
            <person name="Shelest E."/>
            <person name="Sherlock G."/>
            <person name="Sophianopoulou V."/>
            <person name="Squina F.M."/>
            <person name="Sun H."/>
            <person name="Susca A."/>
            <person name="Todd R.B."/>
            <person name="Tsang A."/>
            <person name="Unkles S.E."/>
            <person name="van de Wiele N."/>
            <person name="van Rossen-Uffink D."/>
            <person name="Oliveira J.V."/>
            <person name="Vesth T.C."/>
            <person name="Visser J."/>
            <person name="Yu J.-H."/>
            <person name="Zhou M."/>
            <person name="Andersen M.R."/>
            <person name="Archer D.B."/>
            <person name="Baker S.E."/>
            <person name="Benoit I."/>
            <person name="Brakhage A.A."/>
            <person name="Braus G.H."/>
            <person name="Fischer R."/>
            <person name="Frisvad J.C."/>
            <person name="Goldman G.H."/>
            <person name="Houbraken J."/>
            <person name="Oakley B."/>
            <person name="Pocsi I."/>
            <person name="Scazzocchio C."/>
            <person name="Seiboth B."/>
            <person name="vanKuyk P.A."/>
            <person name="Wortman J."/>
            <person name="Dyer P.S."/>
            <person name="Grigoriev I.V."/>
        </authorList>
    </citation>
    <scope>NUCLEOTIDE SEQUENCE [LARGE SCALE GENOMIC DNA]</scope>
    <source>
        <strain evidence="5">CBS 101740 / IMI 381727 / IBT 21946</strain>
    </source>
</reference>
<protein>
    <recommendedName>
        <fullName evidence="3">NAD-dependent epimerase/dehydratase domain-containing protein</fullName>
    </recommendedName>
</protein>
<dbReference type="Proteomes" id="UP000184499">
    <property type="component" value="Unassembled WGS sequence"/>
</dbReference>
<accession>A0A1L9V2H6</accession>
<feature type="domain" description="NAD-dependent epimerase/dehydratase" evidence="3">
    <location>
        <begin position="14"/>
        <end position="193"/>
    </location>
</feature>
<keyword evidence="1" id="KW-0560">Oxidoreductase</keyword>
<dbReference type="PANTHER" id="PTHR10366">
    <property type="entry name" value="NAD DEPENDENT EPIMERASE/DEHYDRATASE"/>
    <property type="match status" value="1"/>
</dbReference>
<dbReference type="PANTHER" id="PTHR10366:SF562">
    <property type="entry name" value="ALDEHYDE REDUCTASE II (AFU_ORTHOLOGUE AFUA_1G11360)"/>
    <property type="match status" value="1"/>
</dbReference>
<dbReference type="GO" id="GO:0016616">
    <property type="term" value="F:oxidoreductase activity, acting on the CH-OH group of donors, NAD or NADP as acceptor"/>
    <property type="evidence" value="ECO:0007669"/>
    <property type="project" value="TreeGrafter"/>
</dbReference>
<dbReference type="EMBL" id="KV878679">
    <property type="protein sequence ID" value="OJJ78137.1"/>
    <property type="molecule type" value="Genomic_DNA"/>
</dbReference>
<evidence type="ECO:0000259" key="3">
    <source>
        <dbReference type="Pfam" id="PF01370"/>
    </source>
</evidence>
<dbReference type="AlphaFoldDB" id="A0A1L9V2H6"/>
<dbReference type="InterPro" id="IPR050425">
    <property type="entry name" value="NAD(P)_dehydrat-like"/>
</dbReference>
<dbReference type="Gene3D" id="3.40.50.720">
    <property type="entry name" value="NAD(P)-binding Rossmann-like Domain"/>
    <property type="match status" value="1"/>
</dbReference>
<proteinExistence type="inferred from homology"/>